<gene>
    <name evidence="2" type="ORF">GWK36_06010</name>
</gene>
<feature type="domain" description="Methyltransferase type 11" evidence="1">
    <location>
        <begin position="82"/>
        <end position="131"/>
    </location>
</feature>
<protein>
    <submittedName>
        <fullName evidence="2">Methyltransferase domain-containing protein</fullName>
    </submittedName>
</protein>
<dbReference type="Gene3D" id="3.40.50.150">
    <property type="entry name" value="Vaccinia Virus protein VP39"/>
    <property type="match status" value="1"/>
</dbReference>
<keyword evidence="3" id="KW-1185">Reference proteome</keyword>
<dbReference type="GO" id="GO:0008757">
    <property type="term" value="F:S-adenosylmethionine-dependent methyltransferase activity"/>
    <property type="evidence" value="ECO:0007669"/>
    <property type="project" value="InterPro"/>
</dbReference>
<dbReference type="Pfam" id="PF08241">
    <property type="entry name" value="Methyltransf_11"/>
    <property type="match status" value="1"/>
</dbReference>
<sequence>MRDRFSSDRLDGLQAWYRSTLGMAVARIECACVQRLLTNVFGYYLVQVGPPNVYGEALAISRIRQRILISPFSLAPSGEGMCILSDLSALPLASDSVDAILLPHVLEHCPQPRAVLAEVERVLIPEGRLVLTGFNPLGLWRLSRLWRPTDGYPPGRFYLAAQVEHWLSEQGFEIESRDYALFGSPLGRHAQSIEDLGRRFWAPLGGLYAIRAVKRVATLTPIKPYRCERHVLLPSGAMRPIVRG</sequence>
<dbReference type="InterPro" id="IPR013216">
    <property type="entry name" value="Methyltransf_11"/>
</dbReference>
<dbReference type="EMBL" id="CP048029">
    <property type="protein sequence ID" value="QIK37609.1"/>
    <property type="molecule type" value="Genomic_DNA"/>
</dbReference>
<dbReference type="KEGG" id="cjap:GWK36_06010"/>
<organism evidence="2 3">
    <name type="scientific">Caldichromatium japonicum</name>
    <dbReference type="NCBI Taxonomy" id="2699430"/>
    <lineage>
        <taxon>Bacteria</taxon>
        <taxon>Pseudomonadati</taxon>
        <taxon>Pseudomonadota</taxon>
        <taxon>Gammaproteobacteria</taxon>
        <taxon>Chromatiales</taxon>
        <taxon>Chromatiaceae</taxon>
        <taxon>Caldichromatium</taxon>
    </lineage>
</organism>
<accession>A0A6G7VC23</accession>
<dbReference type="InterPro" id="IPR029063">
    <property type="entry name" value="SAM-dependent_MTases_sf"/>
</dbReference>
<evidence type="ECO:0000313" key="3">
    <source>
        <dbReference type="Proteomes" id="UP000502699"/>
    </source>
</evidence>
<dbReference type="AlphaFoldDB" id="A0A6G7VC23"/>
<proteinExistence type="predicted"/>
<dbReference type="GO" id="GO:0032259">
    <property type="term" value="P:methylation"/>
    <property type="evidence" value="ECO:0007669"/>
    <property type="project" value="UniProtKB-KW"/>
</dbReference>
<dbReference type="RefSeq" id="WP_166270374.1">
    <property type="nucleotide sequence ID" value="NZ_CP048029.1"/>
</dbReference>
<evidence type="ECO:0000259" key="1">
    <source>
        <dbReference type="Pfam" id="PF08241"/>
    </source>
</evidence>
<dbReference type="SUPFAM" id="SSF53335">
    <property type="entry name" value="S-adenosyl-L-methionine-dependent methyltransferases"/>
    <property type="match status" value="1"/>
</dbReference>
<evidence type="ECO:0000313" key="2">
    <source>
        <dbReference type="EMBL" id="QIK37609.1"/>
    </source>
</evidence>
<dbReference type="Proteomes" id="UP000502699">
    <property type="component" value="Chromosome"/>
</dbReference>
<reference evidence="3" key="1">
    <citation type="submission" date="2020-01" db="EMBL/GenBank/DDBJ databases">
        <title>Caldichromatium gen. nov., sp. nov., a thermophilic purple sulfur bacterium member of the family Chromatiaceae isolated from Nakabusa hot spring, Japan.</title>
        <authorList>
            <person name="Saini M.K."/>
            <person name="Hanada S."/>
            <person name="Tank M."/>
        </authorList>
    </citation>
    <scope>NUCLEOTIDE SEQUENCE [LARGE SCALE GENOMIC DNA]</scope>
    <source>
        <strain evidence="3">No.7</strain>
    </source>
</reference>
<keyword evidence="2" id="KW-0489">Methyltransferase</keyword>
<dbReference type="CDD" id="cd02440">
    <property type="entry name" value="AdoMet_MTases"/>
    <property type="match status" value="1"/>
</dbReference>
<name>A0A6G7VC23_9GAMM</name>
<keyword evidence="2" id="KW-0808">Transferase</keyword>